<dbReference type="Pfam" id="PF10038">
    <property type="entry name" value="DUF2274"/>
    <property type="match status" value="1"/>
</dbReference>
<protein>
    <submittedName>
        <fullName evidence="1">Hypothetical conserved protein</fullName>
    </submittedName>
</protein>
<accession>A0A8E0TRV0</accession>
<dbReference type="AlphaFoldDB" id="A0A8E0TRV0"/>
<dbReference type="Proteomes" id="UP000016569">
    <property type="component" value="Unassembled WGS sequence"/>
</dbReference>
<keyword evidence="2" id="KW-1185">Reference proteome</keyword>
<evidence type="ECO:0000313" key="2">
    <source>
        <dbReference type="Proteomes" id="UP000016569"/>
    </source>
</evidence>
<organism evidence="1 2">
    <name type="scientific">Brevundimonas abyssalis TAR-001</name>
    <dbReference type="NCBI Taxonomy" id="1391729"/>
    <lineage>
        <taxon>Bacteria</taxon>
        <taxon>Pseudomonadati</taxon>
        <taxon>Pseudomonadota</taxon>
        <taxon>Alphaproteobacteria</taxon>
        <taxon>Caulobacterales</taxon>
        <taxon>Caulobacteraceae</taxon>
        <taxon>Brevundimonas</taxon>
    </lineage>
</organism>
<reference evidence="2" key="1">
    <citation type="journal article" date="2013" name="Genome Announc.">
        <title>Draft Genome Sequence of the Dimorphic Prosthecate Bacterium Brevundimonas abyssalis TAR-001T.</title>
        <authorList>
            <person name="Tsubouchi T."/>
            <person name="Nishi S."/>
            <person name="Usui K."/>
            <person name="Shimane Y."/>
            <person name="Takaki Y."/>
            <person name="Maruyama T."/>
            <person name="Hatada Y."/>
        </authorList>
    </citation>
    <scope>NUCLEOTIDE SEQUENCE [LARGE SCALE GENOMIC DNA]</scope>
    <source>
        <strain evidence="2">TAR-001</strain>
    </source>
</reference>
<dbReference type="OrthoDB" id="9803810at2"/>
<sequence length="71" mass="7849">MIKLARLPDRTPVKLTVIVMPDLSRALADYAAFYRDTYGEKADVADLIPAMLEGFLAADKAFAKFRKDGEG</sequence>
<name>A0A8E0TRV0_9CAUL</name>
<gene>
    <name evidence="1" type="ORF">MBEBAB_2303</name>
</gene>
<dbReference type="EMBL" id="BATC01000050">
    <property type="protein sequence ID" value="GAD60053.1"/>
    <property type="molecule type" value="Genomic_DNA"/>
</dbReference>
<proteinExistence type="predicted"/>
<comment type="caution">
    <text evidence="1">The sequence shown here is derived from an EMBL/GenBank/DDBJ whole genome shotgun (WGS) entry which is preliminary data.</text>
</comment>
<dbReference type="InterPro" id="IPR018733">
    <property type="entry name" value="DUF2274"/>
</dbReference>
<dbReference type="RefSeq" id="WP_021698147.1">
    <property type="nucleotide sequence ID" value="NZ_BATC01000050.1"/>
</dbReference>
<evidence type="ECO:0000313" key="1">
    <source>
        <dbReference type="EMBL" id="GAD60053.1"/>
    </source>
</evidence>